<evidence type="ECO:0000256" key="5">
    <source>
        <dbReference type="ARBA" id="ARBA00039938"/>
    </source>
</evidence>
<dbReference type="GO" id="GO:0005737">
    <property type="term" value="C:cytoplasm"/>
    <property type="evidence" value="ECO:0007669"/>
    <property type="project" value="UniProtKB-SubCell"/>
</dbReference>
<proteinExistence type="predicted"/>
<dbReference type="CDD" id="cd10151">
    <property type="entry name" value="TthCsoR-like_DUF156"/>
    <property type="match status" value="1"/>
</dbReference>
<dbReference type="PANTHER" id="PTHR33677">
    <property type="entry name" value="TRANSCRIPTIONAL REPRESSOR FRMR-RELATED"/>
    <property type="match status" value="1"/>
</dbReference>
<dbReference type="AlphaFoldDB" id="A0A1F5S2A9"/>
<comment type="caution">
    <text evidence="7">The sequence shown here is derived from an EMBL/GenBank/DDBJ whole genome shotgun (WGS) entry which is preliminary data.</text>
</comment>
<dbReference type="PANTHER" id="PTHR33677:SF4">
    <property type="entry name" value="COPPER-SENSING TRANSCRIPTIONAL REPRESSOR CSOR"/>
    <property type="match status" value="1"/>
</dbReference>
<dbReference type="Pfam" id="PF02583">
    <property type="entry name" value="Trns_repr_metal"/>
    <property type="match status" value="1"/>
</dbReference>
<dbReference type="InterPro" id="IPR003735">
    <property type="entry name" value="Metal_Tscrpt_repr"/>
</dbReference>
<evidence type="ECO:0000313" key="8">
    <source>
        <dbReference type="Proteomes" id="UP000177407"/>
    </source>
</evidence>
<dbReference type="GO" id="GO:0046872">
    <property type="term" value="F:metal ion binding"/>
    <property type="evidence" value="ECO:0007669"/>
    <property type="project" value="UniProtKB-KW"/>
</dbReference>
<evidence type="ECO:0000256" key="3">
    <source>
        <dbReference type="ARBA" id="ARBA00022490"/>
    </source>
</evidence>
<sequence length="92" mass="10637">MKPETKKECLKRMSYLRGHLEGVKKMLEDDVYCIDVIKQNRAVINALHKVNELILDSHFNTCVLGASLGKDKKKQKEMINELMGIYKTSNRI</sequence>
<gene>
    <name evidence="7" type="ORF">A2257_02920</name>
</gene>
<dbReference type="GO" id="GO:0045892">
    <property type="term" value="P:negative regulation of DNA-templated transcription"/>
    <property type="evidence" value="ECO:0007669"/>
    <property type="project" value="UniProtKB-ARBA"/>
</dbReference>
<evidence type="ECO:0000256" key="1">
    <source>
        <dbReference type="ARBA" id="ARBA00004496"/>
    </source>
</evidence>
<evidence type="ECO:0000256" key="6">
    <source>
        <dbReference type="ARBA" id="ARBA00041544"/>
    </source>
</evidence>
<evidence type="ECO:0000313" key="7">
    <source>
        <dbReference type="EMBL" id="OGF20702.1"/>
    </source>
</evidence>
<dbReference type="GO" id="GO:0003677">
    <property type="term" value="F:DNA binding"/>
    <property type="evidence" value="ECO:0007669"/>
    <property type="project" value="InterPro"/>
</dbReference>
<comment type="subunit">
    <text evidence="2">Homodimer.</text>
</comment>
<dbReference type="InterPro" id="IPR038390">
    <property type="entry name" value="Metal_Tscrpt_repr_sf"/>
</dbReference>
<name>A0A1F5S2A9_9BACT</name>
<evidence type="ECO:0000256" key="4">
    <source>
        <dbReference type="ARBA" id="ARBA00022723"/>
    </source>
</evidence>
<organism evidence="7 8">
    <name type="scientific">Candidatus Falkowbacteria bacterium RIFOXYA2_FULL_38_12</name>
    <dbReference type="NCBI Taxonomy" id="1797993"/>
    <lineage>
        <taxon>Bacteria</taxon>
        <taxon>Candidatus Falkowiibacteriota</taxon>
    </lineage>
</organism>
<protein>
    <recommendedName>
        <fullName evidence="5">Copper-sensing transcriptional repressor CsoR</fullName>
    </recommendedName>
    <alternativeName>
        <fullName evidence="6">Copper-sensitive operon repressor</fullName>
    </alternativeName>
</protein>
<comment type="subcellular location">
    <subcellularLocation>
        <location evidence="1">Cytoplasm</location>
    </subcellularLocation>
</comment>
<accession>A0A1F5S2A9</accession>
<dbReference type="Gene3D" id="1.20.58.1000">
    <property type="entry name" value="Metal-sensitive repressor, helix protomer"/>
    <property type="match status" value="1"/>
</dbReference>
<dbReference type="EMBL" id="MFGA01000020">
    <property type="protein sequence ID" value="OGF20702.1"/>
    <property type="molecule type" value="Genomic_DNA"/>
</dbReference>
<evidence type="ECO:0000256" key="2">
    <source>
        <dbReference type="ARBA" id="ARBA00011738"/>
    </source>
</evidence>
<keyword evidence="4" id="KW-0479">Metal-binding</keyword>
<dbReference type="Proteomes" id="UP000177407">
    <property type="component" value="Unassembled WGS sequence"/>
</dbReference>
<keyword evidence="3" id="KW-0963">Cytoplasm</keyword>
<reference evidence="7 8" key="1">
    <citation type="journal article" date="2016" name="Nat. Commun.">
        <title>Thousands of microbial genomes shed light on interconnected biogeochemical processes in an aquifer system.</title>
        <authorList>
            <person name="Anantharaman K."/>
            <person name="Brown C.T."/>
            <person name="Hug L.A."/>
            <person name="Sharon I."/>
            <person name="Castelle C.J."/>
            <person name="Probst A.J."/>
            <person name="Thomas B.C."/>
            <person name="Singh A."/>
            <person name="Wilkins M.J."/>
            <person name="Karaoz U."/>
            <person name="Brodie E.L."/>
            <person name="Williams K.H."/>
            <person name="Hubbard S.S."/>
            <person name="Banfield J.F."/>
        </authorList>
    </citation>
    <scope>NUCLEOTIDE SEQUENCE [LARGE SCALE GENOMIC DNA]</scope>
</reference>